<evidence type="ECO:0000259" key="9">
    <source>
        <dbReference type="PROSITE" id="PS01124"/>
    </source>
</evidence>
<comment type="subcellular location">
    <subcellularLocation>
        <location evidence="1">Cytoplasm</location>
    </subcellularLocation>
</comment>
<dbReference type="InterPro" id="IPR051552">
    <property type="entry name" value="HptR"/>
</dbReference>
<evidence type="ECO:0000256" key="6">
    <source>
        <dbReference type="ARBA" id="ARBA00023125"/>
    </source>
</evidence>
<dbReference type="GO" id="GO:0005737">
    <property type="term" value="C:cytoplasm"/>
    <property type="evidence" value="ECO:0007669"/>
    <property type="project" value="UniProtKB-SubCell"/>
</dbReference>
<reference evidence="11" key="1">
    <citation type="submission" date="2021-03" db="EMBL/GenBank/DDBJ databases">
        <title>Antimicrobial resistance genes in bacteria isolated from Japanese honey, and their potential for conferring macrolide and lincosamide resistance in the American foulbrood pathogen Paenibacillus larvae.</title>
        <authorList>
            <person name="Okamoto M."/>
            <person name="Kumagai M."/>
            <person name="Kanamori H."/>
            <person name="Takamatsu D."/>
        </authorList>
    </citation>
    <scope>NUCLEOTIDE SEQUENCE</scope>
    <source>
        <strain evidence="11">J2TS6</strain>
    </source>
</reference>
<accession>A0A919XEA8</accession>
<dbReference type="SUPFAM" id="SSF46689">
    <property type="entry name" value="Homeodomain-like"/>
    <property type="match status" value="2"/>
</dbReference>
<evidence type="ECO:0000256" key="4">
    <source>
        <dbReference type="ARBA" id="ARBA00023012"/>
    </source>
</evidence>
<organism evidence="11 12">
    <name type="scientific">Paenibacillus albilobatus</name>
    <dbReference type="NCBI Taxonomy" id="2716884"/>
    <lineage>
        <taxon>Bacteria</taxon>
        <taxon>Bacillati</taxon>
        <taxon>Bacillota</taxon>
        <taxon>Bacilli</taxon>
        <taxon>Bacillales</taxon>
        <taxon>Paenibacillaceae</taxon>
        <taxon>Paenibacillus</taxon>
    </lineage>
</organism>
<feature type="domain" description="Response regulatory" evidence="10">
    <location>
        <begin position="3"/>
        <end position="120"/>
    </location>
</feature>
<gene>
    <name evidence="11" type="ORF">J2TS6_09540</name>
</gene>
<dbReference type="AlphaFoldDB" id="A0A919XEA8"/>
<sequence length="516" mass="59278">MLKVMIVDDEPKLRQGLQTLIPWESLDLTVTAAAANGKEALEMMENEPPDIALVDIRMPLMDGLQLIRQLATNGHQVQCIILSGYADFEYAKQAIKYGVAGYLLKPVDIKEMTNTLKRVRERIEAERMKRAQRQFGVENREWFLHRLLIPQDHNEAPAQLRNVATEAGLLWSSYEVVCVRPRGFEAGRPDVPQRCADALKPLIEGKGMGLVTVNAPNVVLLLRKPLRGIRQREHLHQEIRNALCDLRFVAATGGAVFVPEEISRSYVKARKWIKQAFFSEKGRLLGPSAPYSPVSGAPRRFNENAEEMMEEFILRLYYSLDAGNETMILPLLQEAAEYFLMQEQDEHSVKESFFFLSNAVIHKLAAGSRKEWKKTEEVSRFLKGIFEYEYLGDLLEETHRFLLALAEESEPEGKEKELKIMINIIHRHYADHLKLETLAGMLNYSTAYLGQLFKNKTGEYFNTYLDKVRIQKAKELLEQGMKVYEAAERVGYTNVNYFYSKFKKYEGRSPSDFKNP</sequence>
<dbReference type="InterPro" id="IPR001789">
    <property type="entry name" value="Sig_transdc_resp-reg_receiver"/>
</dbReference>
<dbReference type="PROSITE" id="PS01124">
    <property type="entry name" value="HTH_ARAC_FAMILY_2"/>
    <property type="match status" value="1"/>
</dbReference>
<proteinExistence type="predicted"/>
<dbReference type="Gene3D" id="1.10.10.60">
    <property type="entry name" value="Homeodomain-like"/>
    <property type="match status" value="2"/>
</dbReference>
<evidence type="ECO:0000256" key="8">
    <source>
        <dbReference type="PROSITE-ProRule" id="PRU00169"/>
    </source>
</evidence>
<dbReference type="PANTHER" id="PTHR42713">
    <property type="entry name" value="HISTIDINE KINASE-RELATED"/>
    <property type="match status" value="1"/>
</dbReference>
<keyword evidence="6 11" id="KW-0238">DNA-binding</keyword>
<protein>
    <submittedName>
        <fullName evidence="11">DNA-binding response regulator</fullName>
    </submittedName>
</protein>
<dbReference type="SMART" id="SM00342">
    <property type="entry name" value="HTH_ARAC"/>
    <property type="match status" value="1"/>
</dbReference>
<evidence type="ECO:0000313" key="11">
    <source>
        <dbReference type="EMBL" id="GIO29813.1"/>
    </source>
</evidence>
<evidence type="ECO:0000256" key="5">
    <source>
        <dbReference type="ARBA" id="ARBA00023015"/>
    </source>
</evidence>
<evidence type="ECO:0000313" key="12">
    <source>
        <dbReference type="Proteomes" id="UP000679779"/>
    </source>
</evidence>
<keyword evidence="3 8" id="KW-0597">Phosphoprotein</keyword>
<dbReference type="InterPro" id="IPR009057">
    <property type="entry name" value="Homeodomain-like_sf"/>
</dbReference>
<dbReference type="GO" id="GO:0000160">
    <property type="term" value="P:phosphorelay signal transduction system"/>
    <property type="evidence" value="ECO:0007669"/>
    <property type="project" value="UniProtKB-KW"/>
</dbReference>
<evidence type="ECO:0000256" key="3">
    <source>
        <dbReference type="ARBA" id="ARBA00022553"/>
    </source>
</evidence>
<dbReference type="GO" id="GO:0043565">
    <property type="term" value="F:sequence-specific DNA binding"/>
    <property type="evidence" value="ECO:0007669"/>
    <property type="project" value="InterPro"/>
</dbReference>
<keyword evidence="4" id="KW-0902">Two-component regulatory system</keyword>
<keyword evidence="5" id="KW-0805">Transcription regulation</keyword>
<dbReference type="SUPFAM" id="SSF52172">
    <property type="entry name" value="CheY-like"/>
    <property type="match status" value="1"/>
</dbReference>
<dbReference type="PANTHER" id="PTHR42713:SF3">
    <property type="entry name" value="TRANSCRIPTIONAL REGULATORY PROTEIN HPTR"/>
    <property type="match status" value="1"/>
</dbReference>
<dbReference type="InterPro" id="IPR011006">
    <property type="entry name" value="CheY-like_superfamily"/>
</dbReference>
<dbReference type="Pfam" id="PF12833">
    <property type="entry name" value="HTH_18"/>
    <property type="match status" value="1"/>
</dbReference>
<dbReference type="Pfam" id="PF00072">
    <property type="entry name" value="Response_reg"/>
    <property type="match status" value="1"/>
</dbReference>
<dbReference type="Proteomes" id="UP000679779">
    <property type="component" value="Unassembled WGS sequence"/>
</dbReference>
<evidence type="ECO:0000256" key="2">
    <source>
        <dbReference type="ARBA" id="ARBA00022490"/>
    </source>
</evidence>
<feature type="modified residue" description="4-aspartylphosphate" evidence="8">
    <location>
        <position position="55"/>
    </location>
</feature>
<keyword evidence="2" id="KW-0963">Cytoplasm</keyword>
<dbReference type="InterPro" id="IPR018060">
    <property type="entry name" value="HTH_AraC"/>
</dbReference>
<dbReference type="SMART" id="SM00448">
    <property type="entry name" value="REC"/>
    <property type="match status" value="1"/>
</dbReference>
<dbReference type="EMBL" id="BORQ01000001">
    <property type="protein sequence ID" value="GIO29813.1"/>
    <property type="molecule type" value="Genomic_DNA"/>
</dbReference>
<dbReference type="GO" id="GO:0003700">
    <property type="term" value="F:DNA-binding transcription factor activity"/>
    <property type="evidence" value="ECO:0007669"/>
    <property type="project" value="InterPro"/>
</dbReference>
<dbReference type="PROSITE" id="PS50110">
    <property type="entry name" value="RESPONSE_REGULATORY"/>
    <property type="match status" value="1"/>
</dbReference>
<name>A0A919XEA8_9BACL</name>
<evidence type="ECO:0000256" key="7">
    <source>
        <dbReference type="ARBA" id="ARBA00023163"/>
    </source>
</evidence>
<feature type="domain" description="HTH araC/xylS-type" evidence="9">
    <location>
        <begin position="419"/>
        <end position="516"/>
    </location>
</feature>
<keyword evidence="12" id="KW-1185">Reference proteome</keyword>
<evidence type="ECO:0000256" key="1">
    <source>
        <dbReference type="ARBA" id="ARBA00004496"/>
    </source>
</evidence>
<dbReference type="RefSeq" id="WP_160037537.1">
    <property type="nucleotide sequence ID" value="NZ_BORQ01000001.1"/>
</dbReference>
<dbReference type="PROSITE" id="PS00041">
    <property type="entry name" value="HTH_ARAC_FAMILY_1"/>
    <property type="match status" value="1"/>
</dbReference>
<comment type="caution">
    <text evidence="11">The sequence shown here is derived from an EMBL/GenBank/DDBJ whole genome shotgun (WGS) entry which is preliminary data.</text>
</comment>
<dbReference type="CDD" id="cd17536">
    <property type="entry name" value="REC_YesN-like"/>
    <property type="match status" value="1"/>
</dbReference>
<evidence type="ECO:0000259" key="10">
    <source>
        <dbReference type="PROSITE" id="PS50110"/>
    </source>
</evidence>
<dbReference type="Gene3D" id="3.40.50.2300">
    <property type="match status" value="1"/>
</dbReference>
<dbReference type="InterPro" id="IPR018062">
    <property type="entry name" value="HTH_AraC-typ_CS"/>
</dbReference>
<keyword evidence="7" id="KW-0804">Transcription</keyword>